<dbReference type="GO" id="GO:0016020">
    <property type="term" value="C:membrane"/>
    <property type="evidence" value="ECO:0007669"/>
    <property type="project" value="UniProtKB-SubCell"/>
</dbReference>
<protein>
    <submittedName>
        <fullName evidence="9">Satratoxin biosynthesis SC1 cluster protein 4</fullName>
    </submittedName>
</protein>
<evidence type="ECO:0000256" key="2">
    <source>
        <dbReference type="ARBA" id="ARBA00022692"/>
    </source>
</evidence>
<feature type="transmembrane region" description="Helical" evidence="7">
    <location>
        <begin position="120"/>
        <end position="142"/>
    </location>
</feature>
<evidence type="ECO:0000256" key="3">
    <source>
        <dbReference type="ARBA" id="ARBA00022989"/>
    </source>
</evidence>
<comment type="caution">
    <text evidence="9">The sequence shown here is derived from an EMBL/GenBank/DDBJ whole genome shotgun (WGS) entry which is preliminary data.</text>
</comment>
<dbReference type="InterPro" id="IPR049326">
    <property type="entry name" value="Rhodopsin_dom_fungi"/>
</dbReference>
<evidence type="ECO:0000256" key="5">
    <source>
        <dbReference type="ARBA" id="ARBA00038359"/>
    </source>
</evidence>
<feature type="region of interest" description="Disordered" evidence="6">
    <location>
        <begin position="277"/>
        <end position="304"/>
    </location>
</feature>
<dbReference type="EMBL" id="QGMG01000030">
    <property type="protein sequence ID" value="TVY58680.1"/>
    <property type="molecule type" value="Genomic_DNA"/>
</dbReference>
<keyword evidence="3 7" id="KW-1133">Transmembrane helix</keyword>
<evidence type="ECO:0000313" key="10">
    <source>
        <dbReference type="Proteomes" id="UP000481288"/>
    </source>
</evidence>
<reference evidence="9 10" key="1">
    <citation type="submission" date="2018-05" db="EMBL/GenBank/DDBJ databases">
        <title>Whole genome sequencing for identification of molecular markers to develop diagnostic detection tools for the regulated plant pathogen Lachnellula willkommii.</title>
        <authorList>
            <person name="Giroux E."/>
            <person name="Bilodeau G."/>
        </authorList>
    </citation>
    <scope>NUCLEOTIDE SEQUENCE [LARGE SCALE GENOMIC DNA]</scope>
    <source>
        <strain evidence="9 10">CBS 625.97</strain>
    </source>
</reference>
<feature type="compositionally biased region" description="Polar residues" evidence="6">
    <location>
        <begin position="277"/>
        <end position="293"/>
    </location>
</feature>
<dbReference type="OrthoDB" id="444631at2759"/>
<dbReference type="PANTHER" id="PTHR33048">
    <property type="entry name" value="PTH11-LIKE INTEGRAL MEMBRANE PROTEIN (AFU_ORTHOLOGUE AFUA_5G11245)"/>
    <property type="match status" value="1"/>
</dbReference>
<dbReference type="PANTHER" id="PTHR33048:SF47">
    <property type="entry name" value="INTEGRAL MEMBRANE PROTEIN-RELATED"/>
    <property type="match status" value="1"/>
</dbReference>
<evidence type="ECO:0000313" key="9">
    <source>
        <dbReference type="EMBL" id="TVY58680.1"/>
    </source>
</evidence>
<feature type="transmembrane region" description="Helical" evidence="7">
    <location>
        <begin position="92"/>
        <end position="113"/>
    </location>
</feature>
<dbReference type="Proteomes" id="UP000481288">
    <property type="component" value="Unassembled WGS sequence"/>
</dbReference>
<feature type="transmembrane region" description="Helical" evidence="7">
    <location>
        <begin position="6"/>
        <end position="26"/>
    </location>
</feature>
<dbReference type="InterPro" id="IPR052337">
    <property type="entry name" value="SAT4-like"/>
</dbReference>
<evidence type="ECO:0000256" key="4">
    <source>
        <dbReference type="ARBA" id="ARBA00023136"/>
    </source>
</evidence>
<accession>A0A7D8YY53</accession>
<keyword evidence="4 7" id="KW-0472">Membrane</keyword>
<proteinExistence type="inferred from homology"/>
<evidence type="ECO:0000256" key="6">
    <source>
        <dbReference type="SAM" id="MobiDB-lite"/>
    </source>
</evidence>
<feature type="domain" description="Rhodopsin" evidence="8">
    <location>
        <begin position="27"/>
        <end position="264"/>
    </location>
</feature>
<keyword evidence="2 7" id="KW-0812">Transmembrane</keyword>
<feature type="transmembrane region" description="Helical" evidence="7">
    <location>
        <begin position="47"/>
        <end position="68"/>
    </location>
</feature>
<comment type="subcellular location">
    <subcellularLocation>
        <location evidence="1">Membrane</location>
        <topology evidence="1">Multi-pass membrane protein</topology>
    </subcellularLocation>
</comment>
<comment type="similarity">
    <text evidence="5">Belongs to the SAT4 family.</text>
</comment>
<gene>
    <name evidence="9" type="primary">SAT4_0</name>
    <name evidence="9" type="ORF">LCER1_G001857</name>
</gene>
<evidence type="ECO:0000256" key="1">
    <source>
        <dbReference type="ARBA" id="ARBA00004141"/>
    </source>
</evidence>
<feature type="transmembrane region" description="Helical" evidence="7">
    <location>
        <begin position="199"/>
        <end position="220"/>
    </location>
</feature>
<name>A0A7D8YY53_9HELO</name>
<evidence type="ECO:0000259" key="8">
    <source>
        <dbReference type="Pfam" id="PF20684"/>
    </source>
</evidence>
<dbReference type="Pfam" id="PF20684">
    <property type="entry name" value="Fung_rhodopsin"/>
    <property type="match status" value="1"/>
</dbReference>
<dbReference type="AlphaFoldDB" id="A0A7D8YY53"/>
<feature type="region of interest" description="Disordered" evidence="6">
    <location>
        <begin position="344"/>
        <end position="367"/>
    </location>
</feature>
<organism evidence="9 10">
    <name type="scientific">Lachnellula cervina</name>
    <dbReference type="NCBI Taxonomy" id="1316786"/>
    <lineage>
        <taxon>Eukaryota</taxon>
        <taxon>Fungi</taxon>
        <taxon>Dikarya</taxon>
        <taxon>Ascomycota</taxon>
        <taxon>Pezizomycotina</taxon>
        <taxon>Leotiomycetes</taxon>
        <taxon>Helotiales</taxon>
        <taxon>Lachnaceae</taxon>
        <taxon>Lachnellula</taxon>
    </lineage>
</organism>
<feature type="transmembrane region" description="Helical" evidence="7">
    <location>
        <begin position="166"/>
        <end position="187"/>
    </location>
</feature>
<sequence>MAVPSRVPQILVGNIIPQLFASLFVLARITTKTRLTRAWGADDTMLVIAWVLSIALTILACLQTRYGIGKHIQDVSPAFLETGLKLEYGNRIPYFLSLGFTKVSICLFYLRVFRERYSRIIAMGTMGFTILFTVPTVIVTIFQCSPISGFWDKTIKFTCINTNPSFYAAAACNIAADTVLIILVVFSVLSLKLERRQKIVLLIVISSGWLAVIASIIRAVRISQILTATDFTWDSYDASIWSAVDVDIGIFCTAAPSIKPLLRKLFPSLMGTSAGKHSSSAFPHSNSHTARGTNNGGAFELSSQTGTKSNITANKYWDRSKTDNDSQEALQIDGIMKSTSVKIDSEAVSGTSHQSRESLSSTEYTPA</sequence>
<evidence type="ECO:0000256" key="7">
    <source>
        <dbReference type="SAM" id="Phobius"/>
    </source>
</evidence>
<keyword evidence="10" id="KW-1185">Reference proteome</keyword>